<reference evidence="1 2" key="2">
    <citation type="journal article" date="2013" name="Genome Announc.">
        <title>Draft Genome Sequences of Porphyromonas crevioricanis JCM 15906T and Porphyromonas cansulci JCM 13913T Isolated from a Canine Oral Cavity.</title>
        <authorList>
            <person name="Sakamoto M."/>
            <person name="Tanaka N."/>
            <person name="Shiwa Y."/>
            <person name="Yoshikawa H."/>
            <person name="Ohkuma M."/>
        </authorList>
    </citation>
    <scope>NUCLEOTIDE SEQUENCE [LARGE SCALE GENOMIC DNA]</scope>
    <source>
        <strain evidence="1 2">JCM 15906</strain>
    </source>
</reference>
<accession>T1CQY3</accession>
<evidence type="ECO:0000313" key="1">
    <source>
        <dbReference type="EMBL" id="GAD05493.1"/>
    </source>
</evidence>
<dbReference type="Proteomes" id="UP000018031">
    <property type="component" value="Unassembled WGS sequence"/>
</dbReference>
<evidence type="ECO:0000313" key="2">
    <source>
        <dbReference type="Proteomes" id="UP000018031"/>
    </source>
</evidence>
<protein>
    <submittedName>
        <fullName evidence="1">Uncharacterized protein</fullName>
    </submittedName>
</protein>
<name>T1CQY3_9PORP</name>
<dbReference type="AlphaFoldDB" id="T1CQY3"/>
<reference evidence="2" key="1">
    <citation type="journal article" date="2013" name="Genome">
        <title>Draft Genome Sequences of Porphyromonas crevioricanis JCM 15906T and Porphyromonas cansulci JCM 13913T Isolated from a Canine Oral Cavity.</title>
        <authorList>
            <person name="Sakamoto M."/>
            <person name="Tanaka N."/>
            <person name="Shiwa Y."/>
            <person name="Yoshikawa H."/>
            <person name="Ohkuma M."/>
        </authorList>
    </citation>
    <scope>NUCLEOTIDE SEQUENCE [LARGE SCALE GENOMIC DNA]</scope>
    <source>
        <strain evidence="2">JCM 15906</strain>
    </source>
</reference>
<comment type="caution">
    <text evidence="1">The sequence shown here is derived from an EMBL/GenBank/DDBJ whole genome shotgun (WGS) entry which is preliminary data.</text>
</comment>
<organism evidence="1 2">
    <name type="scientific">Porphyromonas crevioricanis JCM 15906</name>
    <dbReference type="NCBI Taxonomy" id="1305617"/>
    <lineage>
        <taxon>Bacteria</taxon>
        <taxon>Pseudomonadati</taxon>
        <taxon>Bacteroidota</taxon>
        <taxon>Bacteroidia</taxon>
        <taxon>Bacteroidales</taxon>
        <taxon>Porphyromonadaceae</taxon>
        <taxon>Porphyromonas</taxon>
    </lineage>
</organism>
<proteinExistence type="predicted"/>
<gene>
    <name evidence="1" type="ORF">PORCRE_1195</name>
</gene>
<dbReference type="EMBL" id="BAOU01000030">
    <property type="protein sequence ID" value="GAD05493.1"/>
    <property type="molecule type" value="Genomic_DNA"/>
</dbReference>
<sequence length="38" mass="4608">MYDTSEKNDMDLMEERKWVFFGFVMSNLEIGNTLSQDW</sequence>